<evidence type="ECO:0000313" key="3">
    <source>
        <dbReference type="EMBL" id="KAG5467951.1"/>
    </source>
</evidence>
<evidence type="ECO:0000313" key="4">
    <source>
        <dbReference type="Proteomes" id="UP000674143"/>
    </source>
</evidence>
<feature type="transmembrane region" description="Helical" evidence="2">
    <location>
        <begin position="20"/>
        <end position="40"/>
    </location>
</feature>
<dbReference type="Pfam" id="PF13671">
    <property type="entry name" value="AAA_33"/>
    <property type="match status" value="1"/>
</dbReference>
<protein>
    <submittedName>
        <fullName evidence="3">Uncharacterized protein</fullName>
    </submittedName>
</protein>
<gene>
    <name evidence="3" type="ORF">LSCM4_01038</name>
</gene>
<keyword evidence="2" id="KW-1133">Transmembrane helix</keyword>
<keyword evidence="4" id="KW-1185">Reference proteome</keyword>
<reference evidence="4" key="2">
    <citation type="journal article" date="2021" name="Sci. Data">
        <title>Chromosome-scale genome sequencing, assembly and annotation of six genomes from subfamily Leishmaniinae.</title>
        <authorList>
            <person name="Almutairi H."/>
            <person name="Urbaniak M.D."/>
            <person name="Bates M.D."/>
            <person name="Jariyapan N."/>
            <person name="Kwakye-Nuako G."/>
            <person name="Thomaz Soccol V."/>
            <person name="Al-Salem W.S."/>
            <person name="Dillon R.J."/>
            <person name="Bates P.A."/>
            <person name="Gatherer D."/>
        </authorList>
    </citation>
    <scope>NUCLEOTIDE SEQUENCE [LARGE SCALE GENOMIC DNA]</scope>
</reference>
<dbReference type="Proteomes" id="UP000674143">
    <property type="component" value="Unassembled WGS sequence"/>
</dbReference>
<proteinExistence type="predicted"/>
<dbReference type="KEGG" id="loi:92357037"/>
<dbReference type="EMBL" id="JAFHLR010000034">
    <property type="protein sequence ID" value="KAG5467951.1"/>
    <property type="molecule type" value="Genomic_DNA"/>
</dbReference>
<name>A0A836GZC9_9TRYP</name>
<dbReference type="RefSeq" id="XP_067059753.1">
    <property type="nucleotide sequence ID" value="XM_067203103.1"/>
</dbReference>
<evidence type="ECO:0000256" key="1">
    <source>
        <dbReference type="SAM" id="MobiDB-lite"/>
    </source>
</evidence>
<dbReference type="Gene3D" id="3.40.50.300">
    <property type="entry name" value="P-loop containing nucleotide triphosphate hydrolases"/>
    <property type="match status" value="1"/>
</dbReference>
<dbReference type="InterPro" id="IPR027417">
    <property type="entry name" value="P-loop_NTPase"/>
</dbReference>
<keyword evidence="2" id="KW-0812">Transmembrane</keyword>
<organism evidence="3 4">
    <name type="scientific">Leishmania orientalis</name>
    <dbReference type="NCBI Taxonomy" id="2249476"/>
    <lineage>
        <taxon>Eukaryota</taxon>
        <taxon>Discoba</taxon>
        <taxon>Euglenozoa</taxon>
        <taxon>Kinetoplastea</taxon>
        <taxon>Metakinetoplastina</taxon>
        <taxon>Trypanosomatida</taxon>
        <taxon>Trypanosomatidae</taxon>
        <taxon>Leishmaniinae</taxon>
        <taxon>Leishmania</taxon>
    </lineage>
</organism>
<dbReference type="GeneID" id="92357037"/>
<accession>A0A836GZC9</accession>
<dbReference type="AlphaFoldDB" id="A0A836GZC9"/>
<evidence type="ECO:0000256" key="2">
    <source>
        <dbReference type="SAM" id="Phobius"/>
    </source>
</evidence>
<feature type="region of interest" description="Disordered" evidence="1">
    <location>
        <begin position="47"/>
        <end position="90"/>
    </location>
</feature>
<comment type="caution">
    <text evidence="3">The sequence shown here is derived from an EMBL/GenBank/DDBJ whole genome shotgun (WGS) entry which is preliminary data.</text>
</comment>
<sequence>MSVVTTVLAKRHPYVKASRARAAVISVVCVLLLFAFRFFYRHAYPSPSDTKRVRGRSSRTSKDSRGHSSRHGSGKGSDESGSSSKRRKKDPSLPTILMLIGIHGSGKSFWAKRYTETVHKSYLIFSSDAIRSQLTGTINNYTREDEVEEKVLKEVTHALELRRSCIVDDCPHNLSPEFRAKLKALAPDEKANRVVKFFSVKPSYAMMRIQSDVEEGMVRYIPTMIELEKDAERVAEFQKTHKEDGWVEN</sequence>
<dbReference type="SUPFAM" id="SSF52540">
    <property type="entry name" value="P-loop containing nucleoside triphosphate hydrolases"/>
    <property type="match status" value="1"/>
</dbReference>
<reference evidence="4" key="1">
    <citation type="journal article" date="2021" name="Microbiol. Resour. Announc.">
        <title>LGAAP: Leishmaniinae Genome Assembly and Annotation Pipeline.</title>
        <authorList>
            <person name="Almutairi H."/>
            <person name="Urbaniak M.D."/>
            <person name="Bates M.D."/>
            <person name="Jariyapan N."/>
            <person name="Kwakye-Nuako G."/>
            <person name="Thomaz-Soccol V."/>
            <person name="Al-Salem W.S."/>
            <person name="Dillon R.J."/>
            <person name="Bates P.A."/>
            <person name="Gatherer D."/>
        </authorList>
    </citation>
    <scope>NUCLEOTIDE SEQUENCE [LARGE SCALE GENOMIC DNA]</scope>
</reference>
<keyword evidence="2" id="KW-0472">Membrane</keyword>